<dbReference type="EMBL" id="SDMP01000014">
    <property type="protein sequence ID" value="RYR12069.1"/>
    <property type="molecule type" value="Genomic_DNA"/>
</dbReference>
<dbReference type="SUPFAM" id="SSF81383">
    <property type="entry name" value="F-box domain"/>
    <property type="match status" value="1"/>
</dbReference>
<evidence type="ECO:0000313" key="1">
    <source>
        <dbReference type="EMBL" id="RYR12069.1"/>
    </source>
</evidence>
<name>A0A444ZD23_ARAHY</name>
<dbReference type="AlphaFoldDB" id="A0A444ZD23"/>
<evidence type="ECO:0008006" key="3">
    <source>
        <dbReference type="Google" id="ProtNLM"/>
    </source>
</evidence>
<accession>A0A444ZD23</accession>
<proteinExistence type="predicted"/>
<gene>
    <name evidence="1" type="ORF">Ahy_B04g069596</name>
</gene>
<sequence length="102" mass="11647">MAGDSMKNRKKRNAAKKIGGKGTVSVEYENLLNLLPRDIWVRIATKVALYSIKDLFNMQVTCKVFLDAARSDAVYKEASMLELPIASFLYYYGRLENKFLEC</sequence>
<evidence type="ECO:0000313" key="2">
    <source>
        <dbReference type="Proteomes" id="UP000289738"/>
    </source>
</evidence>
<dbReference type="Proteomes" id="UP000289738">
    <property type="component" value="Chromosome B04"/>
</dbReference>
<dbReference type="InterPro" id="IPR036047">
    <property type="entry name" value="F-box-like_dom_sf"/>
</dbReference>
<reference evidence="1 2" key="1">
    <citation type="submission" date="2019-01" db="EMBL/GenBank/DDBJ databases">
        <title>Sequencing of cultivated peanut Arachis hypogaea provides insights into genome evolution and oil improvement.</title>
        <authorList>
            <person name="Chen X."/>
        </authorList>
    </citation>
    <scope>NUCLEOTIDE SEQUENCE [LARGE SCALE GENOMIC DNA]</scope>
    <source>
        <strain evidence="2">cv. Fuhuasheng</strain>
        <tissue evidence="1">Leaves</tissue>
    </source>
</reference>
<organism evidence="1 2">
    <name type="scientific">Arachis hypogaea</name>
    <name type="common">Peanut</name>
    <dbReference type="NCBI Taxonomy" id="3818"/>
    <lineage>
        <taxon>Eukaryota</taxon>
        <taxon>Viridiplantae</taxon>
        <taxon>Streptophyta</taxon>
        <taxon>Embryophyta</taxon>
        <taxon>Tracheophyta</taxon>
        <taxon>Spermatophyta</taxon>
        <taxon>Magnoliopsida</taxon>
        <taxon>eudicotyledons</taxon>
        <taxon>Gunneridae</taxon>
        <taxon>Pentapetalae</taxon>
        <taxon>rosids</taxon>
        <taxon>fabids</taxon>
        <taxon>Fabales</taxon>
        <taxon>Fabaceae</taxon>
        <taxon>Papilionoideae</taxon>
        <taxon>50 kb inversion clade</taxon>
        <taxon>dalbergioids sensu lato</taxon>
        <taxon>Dalbergieae</taxon>
        <taxon>Pterocarpus clade</taxon>
        <taxon>Arachis</taxon>
    </lineage>
</organism>
<keyword evidence="2" id="KW-1185">Reference proteome</keyword>
<protein>
    <recommendedName>
        <fullName evidence="3">F-box domain-containing protein</fullName>
    </recommendedName>
</protein>
<comment type="caution">
    <text evidence="1">The sequence shown here is derived from an EMBL/GenBank/DDBJ whole genome shotgun (WGS) entry which is preliminary data.</text>
</comment>